<dbReference type="RefSeq" id="XP_066703358.1">
    <property type="nucleotide sequence ID" value="XM_066840731.1"/>
</dbReference>
<comment type="caution">
    <text evidence="3">The sequence shown here is derived from an EMBL/GenBank/DDBJ whole genome shotgun (WGS) entry which is preliminary data.</text>
</comment>
<reference evidence="3 4" key="1">
    <citation type="submission" date="2023-01" db="EMBL/GenBank/DDBJ databases">
        <title>Analysis of 21 Apiospora genomes using comparative genomics revels a genus with tremendous synthesis potential of carbohydrate active enzymes and secondary metabolites.</title>
        <authorList>
            <person name="Sorensen T."/>
        </authorList>
    </citation>
    <scope>NUCLEOTIDE SEQUENCE [LARGE SCALE GENOMIC DNA]</scope>
    <source>
        <strain evidence="3 4">CBS 24483</strain>
    </source>
</reference>
<feature type="transmembrane region" description="Helical" evidence="2">
    <location>
        <begin position="53"/>
        <end position="74"/>
    </location>
</feature>
<dbReference type="GeneID" id="92073793"/>
<keyword evidence="2" id="KW-0472">Membrane</keyword>
<accession>A0ABR1QMT0</accession>
<feature type="compositionally biased region" description="Low complexity" evidence="1">
    <location>
        <begin position="1"/>
        <end position="31"/>
    </location>
</feature>
<evidence type="ECO:0000256" key="2">
    <source>
        <dbReference type="SAM" id="Phobius"/>
    </source>
</evidence>
<feature type="transmembrane region" description="Helical" evidence="2">
    <location>
        <begin position="157"/>
        <end position="181"/>
    </location>
</feature>
<evidence type="ECO:0000313" key="3">
    <source>
        <dbReference type="EMBL" id="KAK7959655.1"/>
    </source>
</evidence>
<protein>
    <recommendedName>
        <fullName evidence="5">MARVEL domain-containing protein</fullName>
    </recommendedName>
</protein>
<gene>
    <name evidence="3" type="ORF">PG986_004509</name>
</gene>
<proteinExistence type="predicted"/>
<feature type="region of interest" description="Disordered" evidence="1">
    <location>
        <begin position="214"/>
        <end position="266"/>
    </location>
</feature>
<evidence type="ECO:0000313" key="4">
    <source>
        <dbReference type="Proteomes" id="UP001391051"/>
    </source>
</evidence>
<feature type="compositionally biased region" description="Polar residues" evidence="1">
    <location>
        <begin position="241"/>
        <end position="251"/>
    </location>
</feature>
<keyword evidence="4" id="KW-1185">Reference proteome</keyword>
<feature type="transmembrane region" description="Helical" evidence="2">
    <location>
        <begin position="86"/>
        <end position="107"/>
    </location>
</feature>
<evidence type="ECO:0000256" key="1">
    <source>
        <dbReference type="SAM" id="MobiDB-lite"/>
    </source>
</evidence>
<feature type="region of interest" description="Disordered" evidence="1">
    <location>
        <begin position="1"/>
        <end position="43"/>
    </location>
</feature>
<keyword evidence="2" id="KW-1133">Transmembrane helix</keyword>
<sequence>MDSNQQPIHPQQPQQAHQPQQPRQYQPYQPYTASAPAQQAPPDVSRPWHNTKIVLLSVSVVFSIVVIGISIALAVNPTILSLQVVWVAPEAAVAIIWSVAEFVTLCARKSRRGIHPRRPRRAAPAPLAGLCRGGRFDGYDYYYSSSYRYSRYSTIRFYVRSLQAELAFLILLIITHFTLFVRACVETARRNRGPQPVFVPVNAYYSGYPMQQPPPQQPVYPMSPQQAHMSANYGQPKEVQPQHTGSTQPSVPQFHDDRIQNAGQAQ</sequence>
<dbReference type="EMBL" id="JAQQWE010000003">
    <property type="protein sequence ID" value="KAK7959655.1"/>
    <property type="molecule type" value="Genomic_DNA"/>
</dbReference>
<dbReference type="SUPFAM" id="SSF81995">
    <property type="entry name" value="beta-sandwich domain of Sec23/24"/>
    <property type="match status" value="1"/>
</dbReference>
<keyword evidence="2" id="KW-0812">Transmembrane</keyword>
<evidence type="ECO:0008006" key="5">
    <source>
        <dbReference type="Google" id="ProtNLM"/>
    </source>
</evidence>
<organism evidence="3 4">
    <name type="scientific">Apiospora aurea</name>
    <dbReference type="NCBI Taxonomy" id="335848"/>
    <lineage>
        <taxon>Eukaryota</taxon>
        <taxon>Fungi</taxon>
        <taxon>Dikarya</taxon>
        <taxon>Ascomycota</taxon>
        <taxon>Pezizomycotina</taxon>
        <taxon>Sordariomycetes</taxon>
        <taxon>Xylariomycetidae</taxon>
        <taxon>Amphisphaeriales</taxon>
        <taxon>Apiosporaceae</taxon>
        <taxon>Apiospora</taxon>
    </lineage>
</organism>
<name>A0ABR1QMT0_9PEZI</name>
<dbReference type="Proteomes" id="UP001391051">
    <property type="component" value="Unassembled WGS sequence"/>
</dbReference>